<comment type="caution">
    <text evidence="4">The sequence shown here is derived from an EMBL/GenBank/DDBJ whole genome shotgun (WGS) entry which is preliminary data.</text>
</comment>
<dbReference type="PANTHER" id="PTHR47840">
    <property type="entry name" value="ZN(II)2CYS6 TRANSCRIPTION FACTOR (EUROFUNG)-RELATED"/>
    <property type="match status" value="1"/>
</dbReference>
<feature type="compositionally biased region" description="Acidic residues" evidence="2">
    <location>
        <begin position="112"/>
        <end position="122"/>
    </location>
</feature>
<feature type="region of interest" description="Disordered" evidence="2">
    <location>
        <begin position="622"/>
        <end position="655"/>
    </location>
</feature>
<name>A0AAN7W9H6_9PEZI</name>
<dbReference type="AlphaFoldDB" id="A0AAN7W9H6"/>
<accession>A0AAN7W9H6</accession>
<protein>
    <recommendedName>
        <fullName evidence="3">Zn(2)-C6 fungal-type domain-containing protein</fullName>
    </recommendedName>
</protein>
<evidence type="ECO:0000313" key="4">
    <source>
        <dbReference type="EMBL" id="KAK5702791.1"/>
    </source>
</evidence>
<dbReference type="CDD" id="cd00067">
    <property type="entry name" value="GAL4"/>
    <property type="match status" value="1"/>
</dbReference>
<dbReference type="InterPro" id="IPR001138">
    <property type="entry name" value="Zn2Cys6_DnaBD"/>
</dbReference>
<evidence type="ECO:0000256" key="1">
    <source>
        <dbReference type="ARBA" id="ARBA00023242"/>
    </source>
</evidence>
<evidence type="ECO:0000256" key="2">
    <source>
        <dbReference type="SAM" id="MobiDB-lite"/>
    </source>
</evidence>
<dbReference type="Proteomes" id="UP001310594">
    <property type="component" value="Unassembled WGS sequence"/>
</dbReference>
<dbReference type="Gene3D" id="4.10.240.10">
    <property type="entry name" value="Zn(2)-C6 fungal-type DNA-binding domain"/>
    <property type="match status" value="1"/>
</dbReference>
<dbReference type="SUPFAM" id="SSF57701">
    <property type="entry name" value="Zn2/Cys6 DNA-binding domain"/>
    <property type="match status" value="1"/>
</dbReference>
<dbReference type="CDD" id="cd12148">
    <property type="entry name" value="fungal_TF_MHR"/>
    <property type="match status" value="1"/>
</dbReference>
<dbReference type="PANTHER" id="PTHR47840:SF3">
    <property type="entry name" value="ZN(II)2CYS6 TRANSCRIPTION FACTOR (EUROFUNG)"/>
    <property type="match status" value="1"/>
</dbReference>
<gene>
    <name evidence="4" type="ORF">LTR97_003737</name>
</gene>
<keyword evidence="1" id="KW-0539">Nucleus</keyword>
<sequence length="692" mass="76503">MATPLNAESIHGRKATRSCLECRQRKVKCIWPDDADACRPCLERRRTCIPQVVALRDNHPGRITSRDRIAKLESTVAQLTQIVRRLEDNASTPGTYTVSDKYALTSRVNAAPDDEQGSESDSSDLSPINPPTHLRQLFEDGPLDFSDHNPMQSAAHAKQHTSGSRLHRANTALRQYMPSREDVATISAHAAPWLMITRALFVMPFGANAEAELLPLWDQVQNYDAHPAAIAVLLLSFVMSLQQIPVNEIPELSKGPRQGVSYIRQVSDAIEATIVMNDSVAGTMEGLEASLLWLRLQLVQTRIQKVWVCLRRVIALAELIGLPRAVQQQLPSDTSTTAPTPLPWQRDRSKRAAELWMAICSIDKLAGMMFNLPQSTIFPNLVREPVVNGLVNHQAYLSRLSDIASGIQDVDNQHARGLPPPELCEKVLRIDGQLRTLAGSLPPGWWQSDTRTLSPDQVIGFFHQYITIRSHVHLALKNQDSNQFMYSDLVCTEACRDLARRYAVLRGLLPTGFFACRIIDLQALTAAIFLLIKQHNPGNDVANTNLNGRSESSTSLVEEVVKTMDAGSQTVAGRFARESAQAIRSVAALLNSRDASGQHSLSLQVPLLGRIDVRRKARGLVAPSIPQDDKPAPSWKQLSNGPHAQAEAVDPLSHDGEDQSWFMEISSMPPFLSSYGEGGMVAESWLQWEGLD</sequence>
<feature type="region of interest" description="Disordered" evidence="2">
    <location>
        <begin position="111"/>
        <end position="166"/>
    </location>
</feature>
<evidence type="ECO:0000313" key="5">
    <source>
        <dbReference type="Proteomes" id="UP001310594"/>
    </source>
</evidence>
<dbReference type="InterPro" id="IPR036864">
    <property type="entry name" value="Zn2-C6_fun-type_DNA-bd_sf"/>
</dbReference>
<feature type="domain" description="Zn(2)-C6 fungal-type" evidence="3">
    <location>
        <begin position="18"/>
        <end position="48"/>
    </location>
</feature>
<dbReference type="PROSITE" id="PS00463">
    <property type="entry name" value="ZN2_CY6_FUNGAL_1"/>
    <property type="match status" value="1"/>
</dbReference>
<reference evidence="4" key="1">
    <citation type="submission" date="2023-08" db="EMBL/GenBank/DDBJ databases">
        <title>Black Yeasts Isolated from many extreme environments.</title>
        <authorList>
            <person name="Coleine C."/>
            <person name="Stajich J.E."/>
            <person name="Selbmann L."/>
        </authorList>
    </citation>
    <scope>NUCLEOTIDE SEQUENCE</scope>
    <source>
        <strain evidence="4">CCFEE 5810</strain>
    </source>
</reference>
<organism evidence="4 5">
    <name type="scientific">Elasticomyces elasticus</name>
    <dbReference type="NCBI Taxonomy" id="574655"/>
    <lineage>
        <taxon>Eukaryota</taxon>
        <taxon>Fungi</taxon>
        <taxon>Dikarya</taxon>
        <taxon>Ascomycota</taxon>
        <taxon>Pezizomycotina</taxon>
        <taxon>Dothideomycetes</taxon>
        <taxon>Dothideomycetidae</taxon>
        <taxon>Mycosphaerellales</taxon>
        <taxon>Teratosphaeriaceae</taxon>
        <taxon>Elasticomyces</taxon>
    </lineage>
</organism>
<evidence type="ECO:0000259" key="3">
    <source>
        <dbReference type="PROSITE" id="PS00463"/>
    </source>
</evidence>
<dbReference type="GO" id="GO:0008270">
    <property type="term" value="F:zinc ion binding"/>
    <property type="evidence" value="ECO:0007669"/>
    <property type="project" value="InterPro"/>
</dbReference>
<dbReference type="GO" id="GO:0000981">
    <property type="term" value="F:DNA-binding transcription factor activity, RNA polymerase II-specific"/>
    <property type="evidence" value="ECO:0007669"/>
    <property type="project" value="InterPro"/>
</dbReference>
<dbReference type="EMBL" id="JAVRQU010000005">
    <property type="protein sequence ID" value="KAK5702791.1"/>
    <property type="molecule type" value="Genomic_DNA"/>
</dbReference>
<proteinExistence type="predicted"/>